<feature type="chain" id="PRO_5035453288" description="Copper acquisition factor BIM1-like domain-containing protein" evidence="9">
    <location>
        <begin position="18"/>
        <end position="219"/>
    </location>
</feature>
<dbReference type="Pfam" id="PF20238">
    <property type="entry name" value="BIM1-like_dom"/>
    <property type="match status" value="1"/>
</dbReference>
<dbReference type="CDD" id="cd21176">
    <property type="entry name" value="LPMO_auxiliary-like"/>
    <property type="match status" value="1"/>
</dbReference>
<dbReference type="AlphaFoldDB" id="A0A8K0W1K0"/>
<dbReference type="InterPro" id="IPR046936">
    <property type="entry name" value="BIM1-like"/>
</dbReference>
<accession>A0A8K0W1K0</accession>
<gene>
    <name evidence="11" type="ORF">FB567DRAFT_520279</name>
</gene>
<dbReference type="Proteomes" id="UP000813461">
    <property type="component" value="Unassembled WGS sequence"/>
</dbReference>
<dbReference type="InterPro" id="IPR046530">
    <property type="entry name" value="BIM1-like_dom"/>
</dbReference>
<organism evidence="11 12">
    <name type="scientific">Paraphoma chrysanthemicola</name>
    <dbReference type="NCBI Taxonomy" id="798071"/>
    <lineage>
        <taxon>Eukaryota</taxon>
        <taxon>Fungi</taxon>
        <taxon>Dikarya</taxon>
        <taxon>Ascomycota</taxon>
        <taxon>Pezizomycotina</taxon>
        <taxon>Dothideomycetes</taxon>
        <taxon>Pleosporomycetidae</taxon>
        <taxon>Pleosporales</taxon>
        <taxon>Pleosporineae</taxon>
        <taxon>Phaeosphaeriaceae</taxon>
        <taxon>Paraphoma</taxon>
    </lineage>
</organism>
<dbReference type="PANTHER" id="PTHR34992:SF1">
    <property type="entry name" value="COPPER ACQUISITION FACTOR BIM1-LIKE DOMAIN-CONTAINING PROTEIN"/>
    <property type="match status" value="1"/>
</dbReference>
<keyword evidence="6" id="KW-0325">Glycoprotein</keyword>
<comment type="subcellular location">
    <subcellularLocation>
        <location evidence="1">Cell membrane</location>
        <topology evidence="1">Lipid-anchor</topology>
        <topology evidence="1">GPI-anchor</topology>
    </subcellularLocation>
</comment>
<evidence type="ECO:0000256" key="4">
    <source>
        <dbReference type="ARBA" id="ARBA00022729"/>
    </source>
</evidence>
<proteinExistence type="predicted"/>
<protein>
    <recommendedName>
        <fullName evidence="10">Copper acquisition factor BIM1-like domain-containing protein</fullName>
    </recommendedName>
</protein>
<evidence type="ECO:0000256" key="5">
    <source>
        <dbReference type="ARBA" id="ARBA00023136"/>
    </source>
</evidence>
<evidence type="ECO:0000313" key="12">
    <source>
        <dbReference type="Proteomes" id="UP000813461"/>
    </source>
</evidence>
<name>A0A8K0W1K0_9PLEO</name>
<keyword evidence="2" id="KW-1003">Cell membrane</keyword>
<dbReference type="OrthoDB" id="2146436at2759"/>
<comment type="caution">
    <text evidence="11">The sequence shown here is derived from an EMBL/GenBank/DDBJ whole genome shotgun (WGS) entry which is preliminary data.</text>
</comment>
<feature type="signal peptide" evidence="9">
    <location>
        <begin position="1"/>
        <end position="17"/>
    </location>
</feature>
<keyword evidence="4 9" id="KW-0732">Signal</keyword>
<feature type="region of interest" description="Disordered" evidence="8">
    <location>
        <begin position="163"/>
        <end position="195"/>
    </location>
</feature>
<keyword evidence="3" id="KW-0336">GPI-anchor</keyword>
<dbReference type="GO" id="GO:0098552">
    <property type="term" value="C:side of membrane"/>
    <property type="evidence" value="ECO:0007669"/>
    <property type="project" value="UniProtKB-KW"/>
</dbReference>
<evidence type="ECO:0000259" key="10">
    <source>
        <dbReference type="Pfam" id="PF20238"/>
    </source>
</evidence>
<keyword evidence="7" id="KW-0449">Lipoprotein</keyword>
<sequence>MLSTALLSLSLLPLSLAHFTLDWPSSRTKAENTAENFPCGGADTPQSQRTDFPINGGPLQLNMGHDQTNVAVYMAVGSNPGSGFSVVLRPQFQVQGLGNFCIGQLSVPSGVNVSDGTQASIQVVSNAHSGGGLYQCTDVTLRTAALSQSDYDSHCKNNTGIAISQTNIPGNPNGTNTASPSASGSRAAASPSATPGAASHVKAASWAIGVVGAAGLALL</sequence>
<evidence type="ECO:0000256" key="7">
    <source>
        <dbReference type="ARBA" id="ARBA00023288"/>
    </source>
</evidence>
<evidence type="ECO:0000256" key="3">
    <source>
        <dbReference type="ARBA" id="ARBA00022622"/>
    </source>
</evidence>
<feature type="compositionally biased region" description="Low complexity" evidence="8">
    <location>
        <begin position="166"/>
        <end position="195"/>
    </location>
</feature>
<evidence type="ECO:0000256" key="9">
    <source>
        <dbReference type="SAM" id="SignalP"/>
    </source>
</evidence>
<dbReference type="EMBL" id="JAGMVJ010000005">
    <property type="protein sequence ID" value="KAH7090629.1"/>
    <property type="molecule type" value="Genomic_DNA"/>
</dbReference>
<reference evidence="11" key="1">
    <citation type="journal article" date="2021" name="Nat. Commun.">
        <title>Genetic determinants of endophytism in the Arabidopsis root mycobiome.</title>
        <authorList>
            <person name="Mesny F."/>
            <person name="Miyauchi S."/>
            <person name="Thiergart T."/>
            <person name="Pickel B."/>
            <person name="Atanasova L."/>
            <person name="Karlsson M."/>
            <person name="Huettel B."/>
            <person name="Barry K.W."/>
            <person name="Haridas S."/>
            <person name="Chen C."/>
            <person name="Bauer D."/>
            <person name="Andreopoulos W."/>
            <person name="Pangilinan J."/>
            <person name="LaButti K."/>
            <person name="Riley R."/>
            <person name="Lipzen A."/>
            <person name="Clum A."/>
            <person name="Drula E."/>
            <person name="Henrissat B."/>
            <person name="Kohler A."/>
            <person name="Grigoriev I.V."/>
            <person name="Martin F.M."/>
            <person name="Hacquard S."/>
        </authorList>
    </citation>
    <scope>NUCLEOTIDE SEQUENCE</scope>
    <source>
        <strain evidence="11">MPI-SDFR-AT-0120</strain>
    </source>
</reference>
<keyword evidence="12" id="KW-1185">Reference proteome</keyword>
<dbReference type="PANTHER" id="PTHR34992">
    <property type="entry name" value="HYPHAL ANASTAMOSIS-7 PROTEIN"/>
    <property type="match status" value="1"/>
</dbReference>
<feature type="region of interest" description="Disordered" evidence="8">
    <location>
        <begin position="31"/>
        <end position="51"/>
    </location>
</feature>
<keyword evidence="5" id="KW-0472">Membrane</keyword>
<evidence type="ECO:0000256" key="6">
    <source>
        <dbReference type="ARBA" id="ARBA00023180"/>
    </source>
</evidence>
<evidence type="ECO:0000313" key="11">
    <source>
        <dbReference type="EMBL" id="KAH7090629.1"/>
    </source>
</evidence>
<evidence type="ECO:0000256" key="8">
    <source>
        <dbReference type="SAM" id="MobiDB-lite"/>
    </source>
</evidence>
<evidence type="ECO:0000256" key="1">
    <source>
        <dbReference type="ARBA" id="ARBA00004609"/>
    </source>
</evidence>
<evidence type="ECO:0000256" key="2">
    <source>
        <dbReference type="ARBA" id="ARBA00022475"/>
    </source>
</evidence>
<feature type="domain" description="Copper acquisition factor BIM1-like" evidence="10">
    <location>
        <begin position="17"/>
        <end position="160"/>
    </location>
</feature>
<dbReference type="GO" id="GO:0005886">
    <property type="term" value="C:plasma membrane"/>
    <property type="evidence" value="ECO:0007669"/>
    <property type="project" value="UniProtKB-SubCell"/>
</dbReference>